<sequence>MTSDPRDEATKESNAGHKSFIELLEDILEILKPKQPQTQRQPLKTAKATSIHTSNAYKRLEVAEPLDRKDMPDIIESAARHIKEKVIYMLEPSDADACCKTYLARVYEGDIGLQAPALTINSALAIIEKSGNEFEKAQPRFLQTDNNFMHLELLKFVHEDYHKDTDALIFIVLGNEDEDPSNYRDGAQTLSPSTIMCAHTVDLVLHTFFARGGQDRLRLSSDEKRFLKCPSQTGSMPNSTCPDDKVLDAAWYMLHRCDLRSWIVFTFQIYWDTQRELGEKNMYIAEQSLVTTATELADDLQGYLNTKALEKIGNSHKDNRGFFEERMDILKSAACRTSF</sequence>
<dbReference type="AlphaFoldDB" id="A0AAD4IE50"/>
<reference evidence="2" key="1">
    <citation type="submission" date="2021-07" db="EMBL/GenBank/DDBJ databases">
        <title>Genome Resource of American Ginseng Black Spot Pathogen Alternaria panax.</title>
        <authorList>
            <person name="Qiu C."/>
            <person name="Wang W."/>
            <person name="Liu Z."/>
        </authorList>
    </citation>
    <scope>NUCLEOTIDE SEQUENCE</scope>
    <source>
        <strain evidence="2">BNCC115425</strain>
    </source>
</reference>
<accession>A0AAD4IE50</accession>
<gene>
    <name evidence="2" type="ORF">G6011_11500</name>
</gene>
<feature type="domain" description="DUF6604" evidence="1">
    <location>
        <begin position="5"/>
        <end position="75"/>
    </location>
</feature>
<comment type="caution">
    <text evidence="2">The sequence shown here is derived from an EMBL/GenBank/DDBJ whole genome shotgun (WGS) entry which is preliminary data.</text>
</comment>
<proteinExistence type="predicted"/>
<dbReference type="Proteomes" id="UP001199106">
    <property type="component" value="Unassembled WGS sequence"/>
</dbReference>
<evidence type="ECO:0000313" key="2">
    <source>
        <dbReference type="EMBL" id="KAG9192766.1"/>
    </source>
</evidence>
<evidence type="ECO:0000313" key="3">
    <source>
        <dbReference type="Proteomes" id="UP001199106"/>
    </source>
</evidence>
<dbReference type="EMBL" id="JAANER010000003">
    <property type="protein sequence ID" value="KAG9192766.1"/>
    <property type="molecule type" value="Genomic_DNA"/>
</dbReference>
<dbReference type="InterPro" id="IPR046539">
    <property type="entry name" value="DUF6604"/>
</dbReference>
<keyword evidence="3" id="KW-1185">Reference proteome</keyword>
<name>A0AAD4IE50_9PLEO</name>
<dbReference type="Pfam" id="PF20253">
    <property type="entry name" value="DUF6604"/>
    <property type="match status" value="1"/>
</dbReference>
<protein>
    <recommendedName>
        <fullName evidence="1">DUF6604 domain-containing protein</fullName>
    </recommendedName>
</protein>
<organism evidence="2 3">
    <name type="scientific">Alternaria panax</name>
    <dbReference type="NCBI Taxonomy" id="48097"/>
    <lineage>
        <taxon>Eukaryota</taxon>
        <taxon>Fungi</taxon>
        <taxon>Dikarya</taxon>
        <taxon>Ascomycota</taxon>
        <taxon>Pezizomycotina</taxon>
        <taxon>Dothideomycetes</taxon>
        <taxon>Pleosporomycetidae</taxon>
        <taxon>Pleosporales</taxon>
        <taxon>Pleosporineae</taxon>
        <taxon>Pleosporaceae</taxon>
        <taxon>Alternaria</taxon>
        <taxon>Alternaria sect. Panax</taxon>
    </lineage>
</organism>
<evidence type="ECO:0000259" key="1">
    <source>
        <dbReference type="Pfam" id="PF20253"/>
    </source>
</evidence>